<dbReference type="SUPFAM" id="SSF48452">
    <property type="entry name" value="TPR-like"/>
    <property type="match status" value="1"/>
</dbReference>
<feature type="repeat" description="PPR" evidence="3">
    <location>
        <begin position="93"/>
        <end position="127"/>
    </location>
</feature>
<proteinExistence type="inferred from homology"/>
<dbReference type="Gene3D" id="1.25.40.10">
    <property type="entry name" value="Tetratricopeptide repeat domain"/>
    <property type="match status" value="3"/>
</dbReference>
<dbReference type="GO" id="GO:0003723">
    <property type="term" value="F:RNA binding"/>
    <property type="evidence" value="ECO:0007669"/>
    <property type="project" value="InterPro"/>
</dbReference>
<feature type="repeat" description="PPR" evidence="3">
    <location>
        <begin position="260"/>
        <end position="295"/>
    </location>
</feature>
<evidence type="ECO:0000256" key="3">
    <source>
        <dbReference type="PROSITE-ProRule" id="PRU00708"/>
    </source>
</evidence>
<keyword evidence="5" id="KW-1185">Reference proteome</keyword>
<name>A0AAD8I4W1_9APIA</name>
<dbReference type="InterPro" id="IPR046848">
    <property type="entry name" value="E_motif"/>
</dbReference>
<dbReference type="InterPro" id="IPR002885">
    <property type="entry name" value="PPR_rpt"/>
</dbReference>
<dbReference type="FunFam" id="1.25.40.10:FF:000348">
    <property type="entry name" value="Pentatricopeptide repeat-containing protein chloroplastic"/>
    <property type="match status" value="1"/>
</dbReference>
<dbReference type="NCBIfam" id="TIGR00756">
    <property type="entry name" value="PPR"/>
    <property type="match status" value="4"/>
</dbReference>
<evidence type="ECO:0000256" key="1">
    <source>
        <dbReference type="ARBA" id="ARBA00022737"/>
    </source>
</evidence>
<dbReference type="PANTHER" id="PTHR47926">
    <property type="entry name" value="PENTATRICOPEPTIDE REPEAT-CONTAINING PROTEIN"/>
    <property type="match status" value="1"/>
</dbReference>
<reference evidence="4" key="1">
    <citation type="submission" date="2023-02" db="EMBL/GenBank/DDBJ databases">
        <title>Genome of toxic invasive species Heracleum sosnowskyi carries increased number of genes despite the absence of recent whole-genome duplications.</title>
        <authorList>
            <person name="Schelkunov M."/>
            <person name="Shtratnikova V."/>
            <person name="Makarenko M."/>
            <person name="Klepikova A."/>
            <person name="Omelchenko D."/>
            <person name="Novikova G."/>
            <person name="Obukhova E."/>
            <person name="Bogdanov V."/>
            <person name="Penin A."/>
            <person name="Logacheva M."/>
        </authorList>
    </citation>
    <scope>NUCLEOTIDE SEQUENCE</scope>
    <source>
        <strain evidence="4">Hsosn_3</strain>
        <tissue evidence="4">Leaf</tissue>
    </source>
</reference>
<dbReference type="Pfam" id="PF13041">
    <property type="entry name" value="PPR_2"/>
    <property type="match status" value="1"/>
</dbReference>
<sequence length="446" mass="49427">MNLYLQIDKPNKALSIFSDLVSSLKPDGFSAVAALTACGRNQDLRNGRVVHGMVIRFELCDEPILCNALIDMYSRNGNVLRAKTVFDVMGVRDVVSWTSLLNGFVKCDDMVSARKVFDEMPVRNVVSWTGMIVGFVRGKVSVNGLELFREMVGDGVFPTEITVVAVLSGCADIGALDFGRSVHGFVSKSVLVRDMAVNNALIDMYSKSGSLESGLEIFYGMGCKDLFTWTTTISGLALHGKGRPAVELFDNMLASGLTPNMVTYVAVLSACGHSGLIEEGKLLFKNMIHINGFKPTIHHYGCMVDLLGRAGCVQEAIEFIECMPMRPDAVIWRSLLSACLGKGDLKLAEMAAKKVIELEPDNDGVYILLWNFYRNANQWDDASKTIKMMRSQRIKKQPGCSWIELNGIVHEFLAEDSMSYIRPDMYIVLETVINELKHDIDDLLFE</sequence>
<dbReference type="InterPro" id="IPR046960">
    <property type="entry name" value="PPR_At4g14850-like_plant"/>
</dbReference>
<keyword evidence="1" id="KW-0677">Repeat</keyword>
<feature type="repeat" description="PPR" evidence="3">
    <location>
        <begin position="225"/>
        <end position="259"/>
    </location>
</feature>
<dbReference type="GO" id="GO:0005737">
    <property type="term" value="C:cytoplasm"/>
    <property type="evidence" value="ECO:0007669"/>
    <property type="project" value="UniProtKB-ARBA"/>
</dbReference>
<dbReference type="Pfam" id="PF20431">
    <property type="entry name" value="E_motif"/>
    <property type="match status" value="1"/>
</dbReference>
<comment type="caution">
    <text evidence="4">The sequence shown here is derived from an EMBL/GenBank/DDBJ whole genome shotgun (WGS) entry which is preliminary data.</text>
</comment>
<organism evidence="4 5">
    <name type="scientific">Heracleum sosnowskyi</name>
    <dbReference type="NCBI Taxonomy" id="360622"/>
    <lineage>
        <taxon>Eukaryota</taxon>
        <taxon>Viridiplantae</taxon>
        <taxon>Streptophyta</taxon>
        <taxon>Embryophyta</taxon>
        <taxon>Tracheophyta</taxon>
        <taxon>Spermatophyta</taxon>
        <taxon>Magnoliopsida</taxon>
        <taxon>eudicotyledons</taxon>
        <taxon>Gunneridae</taxon>
        <taxon>Pentapetalae</taxon>
        <taxon>asterids</taxon>
        <taxon>campanulids</taxon>
        <taxon>Apiales</taxon>
        <taxon>Apiaceae</taxon>
        <taxon>Apioideae</taxon>
        <taxon>apioid superclade</taxon>
        <taxon>Tordylieae</taxon>
        <taxon>Tordyliinae</taxon>
        <taxon>Heracleum</taxon>
    </lineage>
</organism>
<protein>
    <submittedName>
        <fullName evidence="4">Tetratricopeptide repeat-like superfamily protein</fullName>
    </submittedName>
</protein>
<dbReference type="InterPro" id="IPR011990">
    <property type="entry name" value="TPR-like_helical_dom_sf"/>
</dbReference>
<accession>A0AAD8I4W1</accession>
<evidence type="ECO:0000313" key="5">
    <source>
        <dbReference type="Proteomes" id="UP001237642"/>
    </source>
</evidence>
<reference evidence="4" key="2">
    <citation type="submission" date="2023-05" db="EMBL/GenBank/DDBJ databases">
        <authorList>
            <person name="Schelkunov M.I."/>
        </authorList>
    </citation>
    <scope>NUCLEOTIDE SEQUENCE</scope>
    <source>
        <strain evidence="4">Hsosn_3</strain>
        <tissue evidence="4">Leaf</tissue>
    </source>
</reference>
<comment type="similarity">
    <text evidence="2">Belongs to the PPR family. PCMP-E subfamily.</text>
</comment>
<dbReference type="PANTHER" id="PTHR47926:SF497">
    <property type="entry name" value="TETRATRICOPEPTIDE-LIKE HELICAL DOMAIN SUPERFAMILY"/>
    <property type="match status" value="1"/>
</dbReference>
<gene>
    <name evidence="4" type="ORF">POM88_025890</name>
</gene>
<evidence type="ECO:0000256" key="2">
    <source>
        <dbReference type="ARBA" id="ARBA00061659"/>
    </source>
</evidence>
<dbReference type="GO" id="GO:0016556">
    <property type="term" value="P:mRNA modification"/>
    <property type="evidence" value="ECO:0007669"/>
    <property type="project" value="UniProtKB-ARBA"/>
</dbReference>
<dbReference type="EMBL" id="JAUIZM010000006">
    <property type="protein sequence ID" value="KAK1379146.1"/>
    <property type="molecule type" value="Genomic_DNA"/>
</dbReference>
<dbReference type="Pfam" id="PF01535">
    <property type="entry name" value="PPR"/>
    <property type="match status" value="5"/>
</dbReference>
<dbReference type="Proteomes" id="UP001237642">
    <property type="component" value="Unassembled WGS sequence"/>
</dbReference>
<dbReference type="FunFam" id="1.25.40.10:FF:000277">
    <property type="entry name" value="Pentatricopeptide repeat-containing protein, mitochondrial"/>
    <property type="match status" value="1"/>
</dbReference>
<dbReference type="PROSITE" id="PS51375">
    <property type="entry name" value="PPR"/>
    <property type="match status" value="3"/>
</dbReference>
<dbReference type="AlphaFoldDB" id="A0AAD8I4W1"/>
<evidence type="ECO:0000313" key="4">
    <source>
        <dbReference type="EMBL" id="KAK1379146.1"/>
    </source>
</evidence>